<dbReference type="InterPro" id="IPR027417">
    <property type="entry name" value="P-loop_NTPase"/>
</dbReference>
<sequence length="292" mass="33164">MTIVGPSNSGKSTLLNKILGKKIAIVTHKTQTTRSGLKGIVIRKNVQLIFIDTPGIFSGKNKFEKAMVKNALSTLEDSDLILLVVDSRTKINRIERKLIDVIKEFHSKSLLILNKIDLVKKEDLIKKSIEFNDSVEFLHTFMISAKNGSGVDDLMELAIKKAKSNDWLYPEDQIADTQNSLLSSEVTREKIFLNVHDEIPYLCMVKTEVWDENKKIIKISQTIIVAKKNHIGIILGKNGSKIKRIGIESRLELEKLLNKKIHLSLNVKFKKDWDRIPDNYELIGLDFSKRGS</sequence>
<evidence type="ECO:0000313" key="7">
    <source>
        <dbReference type="EMBL" id="SVA17004.1"/>
    </source>
</evidence>
<dbReference type="PROSITE" id="PS51713">
    <property type="entry name" value="G_ERA"/>
    <property type="match status" value="1"/>
</dbReference>
<evidence type="ECO:0008006" key="8">
    <source>
        <dbReference type="Google" id="ProtNLM"/>
    </source>
</evidence>
<dbReference type="PROSITE" id="PS50823">
    <property type="entry name" value="KH_TYPE_2"/>
    <property type="match status" value="1"/>
</dbReference>
<dbReference type="CDD" id="cd22534">
    <property type="entry name" value="KH-II_Era"/>
    <property type="match status" value="1"/>
</dbReference>
<dbReference type="Pfam" id="PF07650">
    <property type="entry name" value="KH_2"/>
    <property type="match status" value="1"/>
</dbReference>
<dbReference type="AlphaFoldDB" id="A0A381TMI8"/>
<evidence type="ECO:0000256" key="3">
    <source>
        <dbReference type="ARBA" id="ARBA00022884"/>
    </source>
</evidence>
<dbReference type="InterPro" id="IPR015946">
    <property type="entry name" value="KH_dom-like_a/b"/>
</dbReference>
<dbReference type="GO" id="GO:0019843">
    <property type="term" value="F:rRNA binding"/>
    <property type="evidence" value="ECO:0007669"/>
    <property type="project" value="TreeGrafter"/>
</dbReference>
<dbReference type="GO" id="GO:0000028">
    <property type="term" value="P:ribosomal small subunit assembly"/>
    <property type="evidence" value="ECO:0007669"/>
    <property type="project" value="TreeGrafter"/>
</dbReference>
<protein>
    <recommendedName>
        <fullName evidence="8">Era-type G domain-containing protein</fullName>
    </recommendedName>
</protein>
<comment type="similarity">
    <text evidence="1">Belongs to the TRAFAC class TrmE-Era-EngA-EngB-Septin-like GTPase superfamily. Era GTPase family.</text>
</comment>
<evidence type="ECO:0000256" key="4">
    <source>
        <dbReference type="ARBA" id="ARBA00023134"/>
    </source>
</evidence>
<dbReference type="NCBIfam" id="NF000908">
    <property type="entry name" value="PRK00089.1"/>
    <property type="match status" value="1"/>
</dbReference>
<dbReference type="EMBL" id="UINC01004809">
    <property type="protein sequence ID" value="SVA17004.1"/>
    <property type="molecule type" value="Genomic_DNA"/>
</dbReference>
<feature type="domain" description="Era-type G" evidence="6">
    <location>
        <begin position="1"/>
        <end position="165"/>
    </location>
</feature>
<evidence type="ECO:0000259" key="5">
    <source>
        <dbReference type="PROSITE" id="PS50823"/>
    </source>
</evidence>
<evidence type="ECO:0000256" key="2">
    <source>
        <dbReference type="ARBA" id="ARBA00022741"/>
    </source>
</evidence>
<proteinExistence type="inferred from homology"/>
<name>A0A381TMI8_9ZZZZ</name>
<dbReference type="NCBIfam" id="TIGR00231">
    <property type="entry name" value="small_GTP"/>
    <property type="match status" value="1"/>
</dbReference>
<dbReference type="GO" id="GO:0043024">
    <property type="term" value="F:ribosomal small subunit binding"/>
    <property type="evidence" value="ECO:0007669"/>
    <property type="project" value="TreeGrafter"/>
</dbReference>
<dbReference type="SUPFAM" id="SSF52540">
    <property type="entry name" value="P-loop containing nucleoside triphosphate hydrolases"/>
    <property type="match status" value="1"/>
</dbReference>
<dbReference type="CDD" id="cd04163">
    <property type="entry name" value="Era"/>
    <property type="match status" value="1"/>
</dbReference>
<dbReference type="InterPro" id="IPR006073">
    <property type="entry name" value="GTP-bd"/>
</dbReference>
<reference evidence="7" key="1">
    <citation type="submission" date="2018-05" db="EMBL/GenBank/DDBJ databases">
        <authorList>
            <person name="Lanie J.A."/>
            <person name="Ng W.-L."/>
            <person name="Kazmierczak K.M."/>
            <person name="Andrzejewski T.M."/>
            <person name="Davidsen T.M."/>
            <person name="Wayne K.J."/>
            <person name="Tettelin H."/>
            <person name="Glass J.I."/>
            <person name="Rusch D."/>
            <person name="Podicherti R."/>
            <person name="Tsui H.-C.T."/>
            <person name="Winkler M.E."/>
        </authorList>
    </citation>
    <scope>NUCLEOTIDE SEQUENCE</scope>
</reference>
<dbReference type="InterPro" id="IPR030388">
    <property type="entry name" value="G_ERA_dom"/>
</dbReference>
<dbReference type="PANTHER" id="PTHR42698">
    <property type="entry name" value="GTPASE ERA"/>
    <property type="match status" value="1"/>
</dbReference>
<dbReference type="NCBIfam" id="TIGR00436">
    <property type="entry name" value="era"/>
    <property type="match status" value="1"/>
</dbReference>
<keyword evidence="3" id="KW-0694">RNA-binding</keyword>
<dbReference type="InterPro" id="IPR005225">
    <property type="entry name" value="Small_GTP-bd"/>
</dbReference>
<dbReference type="HAMAP" id="MF_00367">
    <property type="entry name" value="GTPase_Era"/>
    <property type="match status" value="1"/>
</dbReference>
<accession>A0A381TMI8</accession>
<dbReference type="Pfam" id="PF01926">
    <property type="entry name" value="MMR_HSR1"/>
    <property type="match status" value="1"/>
</dbReference>
<organism evidence="7">
    <name type="scientific">marine metagenome</name>
    <dbReference type="NCBI Taxonomy" id="408172"/>
    <lineage>
        <taxon>unclassified sequences</taxon>
        <taxon>metagenomes</taxon>
        <taxon>ecological metagenomes</taxon>
    </lineage>
</organism>
<dbReference type="InterPro" id="IPR005662">
    <property type="entry name" value="GTPase_Era-like"/>
</dbReference>
<evidence type="ECO:0000259" key="6">
    <source>
        <dbReference type="PROSITE" id="PS51713"/>
    </source>
</evidence>
<dbReference type="GO" id="GO:0005525">
    <property type="term" value="F:GTP binding"/>
    <property type="evidence" value="ECO:0007669"/>
    <property type="project" value="UniProtKB-KW"/>
</dbReference>
<dbReference type="Gene3D" id="3.30.300.20">
    <property type="match status" value="1"/>
</dbReference>
<dbReference type="InterPro" id="IPR004044">
    <property type="entry name" value="KH_dom_type_2"/>
</dbReference>
<feature type="domain" description="KH type-2" evidence="5">
    <location>
        <begin position="195"/>
        <end position="271"/>
    </location>
</feature>
<dbReference type="Gene3D" id="3.40.50.300">
    <property type="entry name" value="P-loop containing nucleotide triphosphate hydrolases"/>
    <property type="match status" value="1"/>
</dbReference>
<dbReference type="SUPFAM" id="SSF54814">
    <property type="entry name" value="Prokaryotic type KH domain (KH-domain type II)"/>
    <property type="match status" value="1"/>
</dbReference>
<keyword evidence="2" id="KW-0547">Nucleotide-binding</keyword>
<keyword evidence="4" id="KW-0342">GTP-binding</keyword>
<dbReference type="GO" id="GO:0005829">
    <property type="term" value="C:cytosol"/>
    <property type="evidence" value="ECO:0007669"/>
    <property type="project" value="TreeGrafter"/>
</dbReference>
<dbReference type="InterPro" id="IPR009019">
    <property type="entry name" value="KH_sf_prok-type"/>
</dbReference>
<evidence type="ECO:0000256" key="1">
    <source>
        <dbReference type="ARBA" id="ARBA00007921"/>
    </source>
</evidence>
<dbReference type="PANTHER" id="PTHR42698:SF1">
    <property type="entry name" value="GTPASE ERA, MITOCHONDRIAL"/>
    <property type="match status" value="1"/>
</dbReference>
<gene>
    <name evidence="7" type="ORF">METZ01_LOCUS69858</name>
</gene>